<dbReference type="InterPro" id="IPR024671">
    <property type="entry name" value="Atg22-like"/>
</dbReference>
<dbReference type="SUPFAM" id="SSF103473">
    <property type="entry name" value="MFS general substrate transporter"/>
    <property type="match status" value="1"/>
</dbReference>
<keyword evidence="4 6" id="KW-1133">Transmembrane helix</keyword>
<evidence type="ECO:0000256" key="5">
    <source>
        <dbReference type="ARBA" id="ARBA00023136"/>
    </source>
</evidence>
<keyword evidence="5 6" id="KW-0472">Membrane</keyword>
<sequence>MSNDIKQSVSKKGIWGWMLFDWAAQPFHTLILTFIFAPYFTSQVANNDIIGQSYWGYAIGITGILIALLSPILGALADTTGPRKPWIFGFAIIGCIASFCLWYIPPQADTSTMIWGLIAIGFALLGFEFSAVFNNAMMPDLVPREELGKLSGSSWALGYIGGLFCLVLMLGFMVGDTETGKTLLGFSPIFGLDSASSEGDRASGPLTAIWLAIFIIPLLLFTPDKSRVTSHSGAIRKSLTSLKNTLRSLPKQKSLTSFLLSSMLYRDALNGLYAFGGIYAAGILQWSIIQIGIFGIVANIAGAVGAWFGGKMDARFGSKTVVTYCVWLLIFASVIIVSTDQQHVLWLNVADEAGQTNLPNIVFYLCGAIIGAAGGSLQASSRTLMVDQADPNKMGEAFGLYALSGRATSFIAPISIAFFTSLFASQRIGITPVIGLFVLSLFLLPMVHSRLTK</sequence>
<feature type="transmembrane region" description="Helical" evidence="6">
    <location>
        <begin position="263"/>
        <end position="282"/>
    </location>
</feature>
<dbReference type="InterPro" id="IPR050495">
    <property type="entry name" value="ATG22/LtaA_families"/>
</dbReference>
<feature type="transmembrane region" description="Helical" evidence="6">
    <location>
        <begin position="428"/>
        <end position="447"/>
    </location>
</feature>
<gene>
    <name evidence="7" type="ORF">DKT75_10070</name>
</gene>
<dbReference type="PANTHER" id="PTHR23519">
    <property type="entry name" value="AUTOPHAGY-RELATED PROTEIN 22"/>
    <property type="match status" value="1"/>
</dbReference>
<evidence type="ECO:0000256" key="2">
    <source>
        <dbReference type="ARBA" id="ARBA00022448"/>
    </source>
</evidence>
<accession>A0A317CDY5</accession>
<keyword evidence="3 6" id="KW-0812">Transmembrane</keyword>
<proteinExistence type="predicted"/>
<evidence type="ECO:0000256" key="6">
    <source>
        <dbReference type="SAM" id="Phobius"/>
    </source>
</evidence>
<evidence type="ECO:0000313" key="7">
    <source>
        <dbReference type="EMBL" id="PWQ96321.1"/>
    </source>
</evidence>
<feature type="transmembrane region" description="Helical" evidence="6">
    <location>
        <begin position="358"/>
        <end position="377"/>
    </location>
</feature>
<feature type="transmembrane region" description="Helical" evidence="6">
    <location>
        <begin position="54"/>
        <end position="74"/>
    </location>
</feature>
<dbReference type="Proteomes" id="UP000245506">
    <property type="component" value="Unassembled WGS sequence"/>
</dbReference>
<feature type="transmembrane region" description="Helical" evidence="6">
    <location>
        <begin position="110"/>
        <end position="133"/>
    </location>
</feature>
<dbReference type="EMBL" id="QGKL01000029">
    <property type="protein sequence ID" value="PWQ96321.1"/>
    <property type="molecule type" value="Genomic_DNA"/>
</dbReference>
<evidence type="ECO:0000256" key="1">
    <source>
        <dbReference type="ARBA" id="ARBA00004127"/>
    </source>
</evidence>
<feature type="transmembrane region" description="Helical" evidence="6">
    <location>
        <begin position="86"/>
        <end position="104"/>
    </location>
</feature>
<evidence type="ECO:0000256" key="3">
    <source>
        <dbReference type="ARBA" id="ARBA00022692"/>
    </source>
</evidence>
<dbReference type="PANTHER" id="PTHR23519:SF1">
    <property type="entry name" value="AUTOPHAGY-RELATED PROTEIN 22"/>
    <property type="match status" value="1"/>
</dbReference>
<dbReference type="InterPro" id="IPR036259">
    <property type="entry name" value="MFS_trans_sf"/>
</dbReference>
<organism evidence="7 8">
    <name type="scientific">Leucothrix arctica</name>
    <dbReference type="NCBI Taxonomy" id="1481894"/>
    <lineage>
        <taxon>Bacteria</taxon>
        <taxon>Pseudomonadati</taxon>
        <taxon>Pseudomonadota</taxon>
        <taxon>Gammaproteobacteria</taxon>
        <taxon>Thiotrichales</taxon>
        <taxon>Thiotrichaceae</taxon>
        <taxon>Leucothrix</taxon>
    </lineage>
</organism>
<comment type="caution">
    <text evidence="7">The sequence shown here is derived from an EMBL/GenBank/DDBJ whole genome shotgun (WGS) entry which is preliminary data.</text>
</comment>
<dbReference type="RefSeq" id="WP_109823293.1">
    <property type="nucleotide sequence ID" value="NZ_QGKL01000029.1"/>
</dbReference>
<feature type="transmembrane region" description="Helical" evidence="6">
    <location>
        <begin position="202"/>
        <end position="221"/>
    </location>
</feature>
<feature type="transmembrane region" description="Helical" evidence="6">
    <location>
        <begin position="154"/>
        <end position="174"/>
    </location>
</feature>
<reference evidence="7 8" key="1">
    <citation type="submission" date="2018-05" db="EMBL/GenBank/DDBJ databases">
        <title>Leucothrix arctica sp. nov., isolated from Arctic seawater.</title>
        <authorList>
            <person name="Choi A."/>
            <person name="Baek K."/>
        </authorList>
    </citation>
    <scope>NUCLEOTIDE SEQUENCE [LARGE SCALE GENOMIC DNA]</scope>
    <source>
        <strain evidence="7 8">IMCC9719</strain>
    </source>
</reference>
<dbReference type="GO" id="GO:0012505">
    <property type="term" value="C:endomembrane system"/>
    <property type="evidence" value="ECO:0007669"/>
    <property type="project" value="UniProtKB-SubCell"/>
</dbReference>
<feature type="transmembrane region" description="Helical" evidence="6">
    <location>
        <begin position="398"/>
        <end position="422"/>
    </location>
</feature>
<dbReference type="Gene3D" id="1.20.1250.20">
    <property type="entry name" value="MFS general substrate transporter like domains"/>
    <property type="match status" value="1"/>
</dbReference>
<feature type="transmembrane region" description="Helical" evidence="6">
    <location>
        <begin position="321"/>
        <end position="338"/>
    </location>
</feature>
<protein>
    <submittedName>
        <fullName evidence="7">MFS transporter</fullName>
    </submittedName>
</protein>
<evidence type="ECO:0000313" key="8">
    <source>
        <dbReference type="Proteomes" id="UP000245506"/>
    </source>
</evidence>
<evidence type="ECO:0000256" key="4">
    <source>
        <dbReference type="ARBA" id="ARBA00022989"/>
    </source>
</evidence>
<dbReference type="AlphaFoldDB" id="A0A317CDY5"/>
<dbReference type="OrthoDB" id="9768783at2"/>
<keyword evidence="2" id="KW-0813">Transport</keyword>
<feature type="transmembrane region" description="Helical" evidence="6">
    <location>
        <begin position="20"/>
        <end position="42"/>
    </location>
</feature>
<keyword evidence="8" id="KW-1185">Reference proteome</keyword>
<dbReference type="Pfam" id="PF11700">
    <property type="entry name" value="ATG22"/>
    <property type="match status" value="1"/>
</dbReference>
<name>A0A317CDY5_9GAMM</name>
<comment type="subcellular location">
    <subcellularLocation>
        <location evidence="1">Endomembrane system</location>
        <topology evidence="1">Multi-pass membrane protein</topology>
    </subcellularLocation>
</comment>
<feature type="transmembrane region" description="Helical" evidence="6">
    <location>
        <begin position="288"/>
        <end position="309"/>
    </location>
</feature>